<accession>A0ABQ4YY90</accession>
<reference evidence="1" key="1">
    <citation type="journal article" date="2022" name="Int. J. Mol. Sci.">
        <title>Draft Genome of Tanacetum Coccineum: Genomic Comparison of Closely Related Tanacetum-Family Plants.</title>
        <authorList>
            <person name="Yamashiro T."/>
            <person name="Shiraishi A."/>
            <person name="Nakayama K."/>
            <person name="Satake H."/>
        </authorList>
    </citation>
    <scope>NUCLEOTIDE SEQUENCE</scope>
</reference>
<comment type="caution">
    <text evidence="1">The sequence shown here is derived from an EMBL/GenBank/DDBJ whole genome shotgun (WGS) entry which is preliminary data.</text>
</comment>
<proteinExistence type="predicted"/>
<dbReference type="Proteomes" id="UP001151760">
    <property type="component" value="Unassembled WGS sequence"/>
</dbReference>
<protein>
    <submittedName>
        <fullName evidence="1">Uncharacterized protein</fullName>
    </submittedName>
</protein>
<organism evidence="1 2">
    <name type="scientific">Tanacetum coccineum</name>
    <dbReference type="NCBI Taxonomy" id="301880"/>
    <lineage>
        <taxon>Eukaryota</taxon>
        <taxon>Viridiplantae</taxon>
        <taxon>Streptophyta</taxon>
        <taxon>Embryophyta</taxon>
        <taxon>Tracheophyta</taxon>
        <taxon>Spermatophyta</taxon>
        <taxon>Magnoliopsida</taxon>
        <taxon>eudicotyledons</taxon>
        <taxon>Gunneridae</taxon>
        <taxon>Pentapetalae</taxon>
        <taxon>asterids</taxon>
        <taxon>campanulids</taxon>
        <taxon>Asterales</taxon>
        <taxon>Asteraceae</taxon>
        <taxon>Asteroideae</taxon>
        <taxon>Anthemideae</taxon>
        <taxon>Anthemidinae</taxon>
        <taxon>Tanacetum</taxon>
    </lineage>
</organism>
<keyword evidence="2" id="KW-1185">Reference proteome</keyword>
<reference evidence="1" key="2">
    <citation type="submission" date="2022-01" db="EMBL/GenBank/DDBJ databases">
        <authorList>
            <person name="Yamashiro T."/>
            <person name="Shiraishi A."/>
            <person name="Satake H."/>
            <person name="Nakayama K."/>
        </authorList>
    </citation>
    <scope>NUCLEOTIDE SEQUENCE</scope>
</reference>
<dbReference type="EMBL" id="BQNB010010773">
    <property type="protein sequence ID" value="GJS81768.1"/>
    <property type="molecule type" value="Genomic_DNA"/>
</dbReference>
<sequence length="220" mass="24294">MGDENLIRTLRDYSKPSHEGYRNTIELPVGDHRRVGASSIGLNVFQARSITHGRILHSVPGLNSISIGKSKFCMTSWCNPSQDEAIDQSGPVGSLTSFSDLKCRRILGIIRGLALYDNEVNRPKGFRLSRQGNALSQDSKELTQQKSASIEGLHRNRLAERLTCVTVKNPKLSTSPVLSARSYPTMDPQCSTHVHGSINAVTILSWSYSKVYPSMKARLP</sequence>
<gene>
    <name evidence="1" type="ORF">Tco_0748309</name>
</gene>
<evidence type="ECO:0000313" key="1">
    <source>
        <dbReference type="EMBL" id="GJS81768.1"/>
    </source>
</evidence>
<name>A0ABQ4YY90_9ASTR</name>
<evidence type="ECO:0000313" key="2">
    <source>
        <dbReference type="Proteomes" id="UP001151760"/>
    </source>
</evidence>